<evidence type="ECO:0000313" key="1">
    <source>
        <dbReference type="EMBL" id="WQJ51198.1"/>
    </source>
</evidence>
<protein>
    <submittedName>
        <fullName evidence="1">Uncharacterized protein</fullName>
    </submittedName>
</protein>
<keyword evidence="2" id="KW-1185">Reference proteome</keyword>
<dbReference type="Proteomes" id="UP001348805">
    <property type="component" value="Segment"/>
</dbReference>
<organism evidence="1 2">
    <name type="scientific">phage Lak_Megaphage_RVC_AP3_GC26</name>
    <dbReference type="NCBI Taxonomy" id="3109225"/>
    <lineage>
        <taxon>Viruses</taxon>
        <taxon>Duplodnaviria</taxon>
        <taxon>Heunggongvirae</taxon>
        <taxon>Uroviricota</taxon>
        <taxon>Caudoviricetes</taxon>
        <taxon>Caudoviricetes code 15 clade</taxon>
    </lineage>
</organism>
<proteinExistence type="predicted"/>
<dbReference type="EMBL" id="OR769219">
    <property type="protein sequence ID" value="WQJ51198.1"/>
    <property type="molecule type" value="Genomic_DNA"/>
</dbReference>
<reference evidence="1 2" key="1">
    <citation type="submission" date="2023-11" db="EMBL/GenBank/DDBJ databases">
        <authorList>
            <person name="Cook R."/>
            <person name="Crisci M."/>
            <person name="Pye H."/>
            <person name="Adriaenssens E."/>
            <person name="Santini J."/>
        </authorList>
    </citation>
    <scope>NUCLEOTIDE SEQUENCE [LARGE SCALE GENOMIC DNA]</scope>
    <source>
        <strain evidence="1">Lak_Megaphage_RVC_AP3_GC26</strain>
    </source>
</reference>
<evidence type="ECO:0000313" key="2">
    <source>
        <dbReference type="Proteomes" id="UP001348805"/>
    </source>
</evidence>
<accession>A0ABZ0YZD8</accession>
<sequence length="235" mass="28409">MNKNCKEYKIWRFAYDSYVDKILVPDDVKLYCINKDRSNERSIHIDKLDNPIWNETYIAVMPYSEELWELSNDKRQSYNLYQFNVNNKYIIWLFDQIYPLCDNFPETNEIPIVPISYICYRTERLKFHKDEYLEKLNQINQMNISSEDKETLLKDIFMPIYEYIKIHGLDETYKGHLDITRVTVKSLIDGSPYFNIKRQSLNIKDVLSSRKNEKIEEISETEYNIVFNEVIKQFN</sequence>
<name>A0ABZ0YZD8_9CAUD</name>